<keyword evidence="1" id="KW-0812">Transmembrane</keyword>
<keyword evidence="1" id="KW-1133">Transmembrane helix</keyword>
<feature type="transmembrane region" description="Helical" evidence="1">
    <location>
        <begin position="101"/>
        <end position="118"/>
    </location>
</feature>
<keyword evidence="3" id="KW-1185">Reference proteome</keyword>
<name>A0AAD2CMQ8_9STRA</name>
<feature type="transmembrane region" description="Helical" evidence="1">
    <location>
        <begin position="261"/>
        <end position="282"/>
    </location>
</feature>
<feature type="transmembrane region" description="Helical" evidence="1">
    <location>
        <begin position="67"/>
        <end position="89"/>
    </location>
</feature>
<organism evidence="2 3">
    <name type="scientific">Cylindrotheca closterium</name>
    <dbReference type="NCBI Taxonomy" id="2856"/>
    <lineage>
        <taxon>Eukaryota</taxon>
        <taxon>Sar</taxon>
        <taxon>Stramenopiles</taxon>
        <taxon>Ochrophyta</taxon>
        <taxon>Bacillariophyta</taxon>
        <taxon>Bacillariophyceae</taxon>
        <taxon>Bacillariophycidae</taxon>
        <taxon>Bacillariales</taxon>
        <taxon>Bacillariaceae</taxon>
        <taxon>Cylindrotheca</taxon>
    </lineage>
</organism>
<accession>A0AAD2CMQ8</accession>
<dbReference type="Proteomes" id="UP001295423">
    <property type="component" value="Unassembled WGS sequence"/>
</dbReference>
<comment type="caution">
    <text evidence="2">The sequence shown here is derived from an EMBL/GenBank/DDBJ whole genome shotgun (WGS) entry which is preliminary data.</text>
</comment>
<proteinExistence type="predicted"/>
<sequence length="390" mass="43472">MEDPKQIKLSVYKGWGRSEKIDAKINIYQVQHQVPDPLAKVELEETLKAALRFSANAVRRTTYKESFGTLMSSILFMCAFLVAVLWFMISHHVAYNRSNSHLANIIMILIVFVWIILYERFVILPRSKERYEHAARELDAGFRTRGRQLEFVTESFDSPLKAVAFFKLTPVAPSSSSDGKDANAATIGFPNVEDGEVWVCASSLNAAPYLSSFFHPKAPSLLDGVPASMKSSVDLFLWGLLTEACGSARTKYFHGQVCWRSGVKVLSVFVLVTAIVGLTMYYSAIGGDTAELGALFYLGIVIAVFLGSIYFYYGMLSITQAMVAKQSFHPEMPAIVKEFEPKFADAGFRMEYIMEDQEIPLEYVRKGSCKSGQGFFPICIGDQSGLCADF</sequence>
<gene>
    <name evidence="2" type="ORF">CYCCA115_LOCUS6806</name>
</gene>
<evidence type="ECO:0000256" key="1">
    <source>
        <dbReference type="SAM" id="Phobius"/>
    </source>
</evidence>
<reference evidence="2" key="1">
    <citation type="submission" date="2023-08" db="EMBL/GenBank/DDBJ databases">
        <authorList>
            <person name="Audoor S."/>
            <person name="Bilcke G."/>
        </authorList>
    </citation>
    <scope>NUCLEOTIDE SEQUENCE</scope>
</reference>
<evidence type="ECO:0000313" key="2">
    <source>
        <dbReference type="EMBL" id="CAJ1939951.1"/>
    </source>
</evidence>
<dbReference type="AlphaFoldDB" id="A0AAD2CMQ8"/>
<dbReference type="EMBL" id="CAKOGP040000879">
    <property type="protein sequence ID" value="CAJ1939951.1"/>
    <property type="molecule type" value="Genomic_DNA"/>
</dbReference>
<keyword evidence="1" id="KW-0472">Membrane</keyword>
<feature type="transmembrane region" description="Helical" evidence="1">
    <location>
        <begin position="294"/>
        <end position="313"/>
    </location>
</feature>
<evidence type="ECO:0000313" key="3">
    <source>
        <dbReference type="Proteomes" id="UP001295423"/>
    </source>
</evidence>
<protein>
    <submittedName>
        <fullName evidence="2">Uncharacterized protein</fullName>
    </submittedName>
</protein>